<feature type="region of interest" description="Disordered" evidence="1">
    <location>
        <begin position="31"/>
        <end position="208"/>
    </location>
</feature>
<dbReference type="EMBL" id="JAWWNJ010000003">
    <property type="protein sequence ID" value="KAK7059808.1"/>
    <property type="molecule type" value="Genomic_DNA"/>
</dbReference>
<feature type="compositionally biased region" description="Basic and acidic residues" evidence="1">
    <location>
        <begin position="40"/>
        <end position="49"/>
    </location>
</feature>
<comment type="caution">
    <text evidence="2">The sequence shown here is derived from an EMBL/GenBank/DDBJ whole genome shotgun (WGS) entry which is preliminary data.</text>
</comment>
<proteinExistence type="predicted"/>
<organism evidence="2 3">
    <name type="scientific">Favolaschia claudopus</name>
    <dbReference type="NCBI Taxonomy" id="2862362"/>
    <lineage>
        <taxon>Eukaryota</taxon>
        <taxon>Fungi</taxon>
        <taxon>Dikarya</taxon>
        <taxon>Basidiomycota</taxon>
        <taxon>Agaricomycotina</taxon>
        <taxon>Agaricomycetes</taxon>
        <taxon>Agaricomycetidae</taxon>
        <taxon>Agaricales</taxon>
        <taxon>Marasmiineae</taxon>
        <taxon>Mycenaceae</taxon>
        <taxon>Favolaschia</taxon>
    </lineage>
</organism>
<evidence type="ECO:0000313" key="2">
    <source>
        <dbReference type="EMBL" id="KAK7059808.1"/>
    </source>
</evidence>
<keyword evidence="3" id="KW-1185">Reference proteome</keyword>
<feature type="compositionally biased region" description="Acidic residues" evidence="1">
    <location>
        <begin position="143"/>
        <end position="164"/>
    </location>
</feature>
<feature type="compositionally biased region" description="Polar residues" evidence="1">
    <location>
        <begin position="71"/>
        <end position="87"/>
    </location>
</feature>
<protein>
    <submittedName>
        <fullName evidence="2">Uncharacterized protein</fullName>
    </submittedName>
</protein>
<gene>
    <name evidence="2" type="ORF">R3P38DRAFT_2759186</name>
</gene>
<feature type="compositionally biased region" description="Polar residues" evidence="1">
    <location>
        <begin position="1"/>
        <end position="11"/>
    </location>
</feature>
<evidence type="ECO:0000256" key="1">
    <source>
        <dbReference type="SAM" id="MobiDB-lite"/>
    </source>
</evidence>
<reference evidence="2 3" key="1">
    <citation type="journal article" date="2024" name="J Genomics">
        <title>Draft genome sequencing and assembly of Favolaschia claudopus CIRM-BRFM 2984 isolated from oak limbs.</title>
        <authorList>
            <person name="Navarro D."/>
            <person name="Drula E."/>
            <person name="Chaduli D."/>
            <person name="Cazenave R."/>
            <person name="Ahrendt S."/>
            <person name="Wang J."/>
            <person name="Lipzen A."/>
            <person name="Daum C."/>
            <person name="Barry K."/>
            <person name="Grigoriev I.V."/>
            <person name="Favel A."/>
            <person name="Rosso M.N."/>
            <person name="Martin F."/>
        </authorList>
    </citation>
    <scope>NUCLEOTIDE SEQUENCE [LARGE SCALE GENOMIC DNA]</scope>
    <source>
        <strain evidence="2 3">CIRM-BRFM 2984</strain>
    </source>
</reference>
<sequence length="208" mass="22280">MSNASLSSNTTAEEHTALQASALVAHASPLVGGHNVSTHDQAEYEHATEEDLDQATTTVEDNDSEDGAATDSDSSNVPTTDLPTYTQHAPAKGPGMPRAASGSGIERWLQQQISSDFPDVGDDERDKLLGHVLDAWSKRRSEDEESDEDESDDSEEDGVSEDSETGSIRCCHDASHILVTKGSVTTRQTSVERHPNAMNSTPRPLPPV</sequence>
<evidence type="ECO:0000313" key="3">
    <source>
        <dbReference type="Proteomes" id="UP001362999"/>
    </source>
</evidence>
<dbReference type="Proteomes" id="UP001362999">
    <property type="component" value="Unassembled WGS sequence"/>
</dbReference>
<feature type="region of interest" description="Disordered" evidence="1">
    <location>
        <begin position="1"/>
        <end position="20"/>
    </location>
</feature>
<accession>A0AAW0E7N0</accession>
<dbReference type="AlphaFoldDB" id="A0AAW0E7N0"/>
<name>A0AAW0E7N0_9AGAR</name>